<name>A0A9Q0CCW5_9POAL</name>
<organism evidence="3 4">
    <name type="scientific">Rhynchospora breviuscula</name>
    <dbReference type="NCBI Taxonomy" id="2022672"/>
    <lineage>
        <taxon>Eukaryota</taxon>
        <taxon>Viridiplantae</taxon>
        <taxon>Streptophyta</taxon>
        <taxon>Embryophyta</taxon>
        <taxon>Tracheophyta</taxon>
        <taxon>Spermatophyta</taxon>
        <taxon>Magnoliopsida</taxon>
        <taxon>Liliopsida</taxon>
        <taxon>Poales</taxon>
        <taxon>Cyperaceae</taxon>
        <taxon>Cyperoideae</taxon>
        <taxon>Rhynchosporeae</taxon>
        <taxon>Rhynchospora</taxon>
    </lineage>
</organism>
<comment type="caution">
    <text evidence="3">The sequence shown here is derived from an EMBL/GenBank/DDBJ whole genome shotgun (WGS) entry which is preliminary data.</text>
</comment>
<dbReference type="OrthoDB" id="75169at2759"/>
<accession>A0A9Q0CCW5</accession>
<evidence type="ECO:0000313" key="3">
    <source>
        <dbReference type="EMBL" id="KAJ1691578.1"/>
    </source>
</evidence>
<dbReference type="SUPFAM" id="SSF54506">
    <property type="entry name" value="Diaminopimelate epimerase-like"/>
    <property type="match status" value="1"/>
</dbReference>
<keyword evidence="2" id="KW-0413">Isomerase</keyword>
<dbReference type="AlphaFoldDB" id="A0A9Q0CCW5"/>
<proteinExistence type="inferred from homology"/>
<dbReference type="Gene3D" id="3.10.310.10">
    <property type="entry name" value="Diaminopimelate Epimerase, Chain A, domain 1"/>
    <property type="match status" value="2"/>
</dbReference>
<comment type="similarity">
    <text evidence="1">Belongs to the PhzF family.</text>
</comment>
<dbReference type="PIRSF" id="PIRSF016184">
    <property type="entry name" value="PhzC_PhzF"/>
    <property type="match status" value="1"/>
</dbReference>
<dbReference type="PANTHER" id="PTHR13774">
    <property type="entry name" value="PHENAZINE BIOSYNTHESIS PROTEIN"/>
    <property type="match status" value="1"/>
</dbReference>
<dbReference type="EMBL" id="JAMQYH010000004">
    <property type="protein sequence ID" value="KAJ1691578.1"/>
    <property type="molecule type" value="Genomic_DNA"/>
</dbReference>
<dbReference type="PANTHER" id="PTHR13774:SF17">
    <property type="entry name" value="PHENAZINE BIOSYNTHESIS-LIKE DOMAIN-CONTAINING PROTEIN"/>
    <property type="match status" value="1"/>
</dbReference>
<sequence length="337" mass="36875">MLSIVHFVVSCDRDHILGKIHQFAFLVPNLKQLAYEVFVKMSKRAIRYAVVDAFTKEAFKGNPAAVCLLGDIADVDDHWMQSVAKEFNVSATAFLSPVISATGTDGQDDSSSIPRFNVRWFTPGAEVPLCGHATLATAHFLFSTDVAKHDTIEFVSKSGLLVARKIIRTTLKQETFTVELDFPLDPVVECDTSQVPSIPLTLNGVPIVKVVKTTACDDLIVELPSGKDVAKLQPNFGEIKQCAGRGIIVTGPAPDGCGFDFFTRFFCPKIGINEDPVCGSIHCALVPYWCEKLKRKSLTSFMASERSGVLHLELDEESHRVRISGEAVTVMEGTILV</sequence>
<evidence type="ECO:0000256" key="1">
    <source>
        <dbReference type="ARBA" id="ARBA00008270"/>
    </source>
</evidence>
<gene>
    <name evidence="3" type="ORF">LUZ63_015733</name>
</gene>
<dbReference type="Pfam" id="PF02567">
    <property type="entry name" value="PhzC-PhzF"/>
    <property type="match status" value="1"/>
</dbReference>
<reference evidence="3" key="1">
    <citation type="journal article" date="2022" name="Cell">
        <title>Repeat-based holocentromeres influence genome architecture and karyotype evolution.</title>
        <authorList>
            <person name="Hofstatter P.G."/>
            <person name="Thangavel G."/>
            <person name="Lux T."/>
            <person name="Neumann P."/>
            <person name="Vondrak T."/>
            <person name="Novak P."/>
            <person name="Zhang M."/>
            <person name="Costa L."/>
            <person name="Castellani M."/>
            <person name="Scott A."/>
            <person name="Toegelov H."/>
            <person name="Fuchs J."/>
            <person name="Mata-Sucre Y."/>
            <person name="Dias Y."/>
            <person name="Vanzela A.L.L."/>
            <person name="Huettel B."/>
            <person name="Almeida C.C.S."/>
            <person name="Simkova H."/>
            <person name="Souza G."/>
            <person name="Pedrosa-Harand A."/>
            <person name="Macas J."/>
            <person name="Mayer K.F.X."/>
            <person name="Houben A."/>
            <person name="Marques A."/>
        </authorList>
    </citation>
    <scope>NUCLEOTIDE SEQUENCE</scope>
    <source>
        <strain evidence="3">RhyBre1mFocal</strain>
    </source>
</reference>
<dbReference type="GO" id="GO:0016853">
    <property type="term" value="F:isomerase activity"/>
    <property type="evidence" value="ECO:0007669"/>
    <property type="project" value="UniProtKB-KW"/>
</dbReference>
<evidence type="ECO:0000313" key="4">
    <source>
        <dbReference type="Proteomes" id="UP001151287"/>
    </source>
</evidence>
<dbReference type="Proteomes" id="UP001151287">
    <property type="component" value="Unassembled WGS sequence"/>
</dbReference>
<dbReference type="GO" id="GO:0005737">
    <property type="term" value="C:cytoplasm"/>
    <property type="evidence" value="ECO:0007669"/>
    <property type="project" value="TreeGrafter"/>
</dbReference>
<keyword evidence="4" id="KW-1185">Reference proteome</keyword>
<dbReference type="NCBIfam" id="TIGR00654">
    <property type="entry name" value="PhzF_family"/>
    <property type="match status" value="1"/>
</dbReference>
<evidence type="ECO:0000256" key="2">
    <source>
        <dbReference type="ARBA" id="ARBA00023235"/>
    </source>
</evidence>
<protein>
    <submittedName>
        <fullName evidence="3">Uncharacterized protein</fullName>
    </submittedName>
</protein>
<dbReference type="InterPro" id="IPR003719">
    <property type="entry name" value="Phenazine_PhzF-like"/>
</dbReference>